<gene>
    <name evidence="1" type="ORF">A2400_01155</name>
</gene>
<name>A0A1F4UM91_9BACT</name>
<dbReference type="GO" id="GO:0016884">
    <property type="term" value="F:carbon-nitrogen ligase activity, with glutamine as amido-N-donor"/>
    <property type="evidence" value="ECO:0007669"/>
    <property type="project" value="InterPro"/>
</dbReference>
<dbReference type="Proteomes" id="UP000177434">
    <property type="component" value="Unassembled WGS sequence"/>
</dbReference>
<sequence>MSLTQDIRKNMFEASKVGDTKCADILKMVLADIKNEEIVLGESLTDEQVLKVLRKQKKRVEDSIEGFTKMNREDLISKEKEQLKVLETYLPALMSEEDITKVIKKVIDESGASSMRDMGMVMGKSMKELGDMADGNTVRNIVQGLLS</sequence>
<proteinExistence type="predicted"/>
<evidence type="ECO:0008006" key="3">
    <source>
        <dbReference type="Google" id="ProtNLM"/>
    </source>
</evidence>
<dbReference type="Gene3D" id="1.10.1510.10">
    <property type="entry name" value="Uncharacterised protein YqeY/AIM41 PF09424, N-terminal domain"/>
    <property type="match status" value="1"/>
</dbReference>
<organism evidence="1 2">
    <name type="scientific">candidate division WS6 bacterium RIFOXYB1_FULL_33_14</name>
    <dbReference type="NCBI Taxonomy" id="1817896"/>
    <lineage>
        <taxon>Bacteria</taxon>
        <taxon>Candidatus Dojkabacteria</taxon>
    </lineage>
</organism>
<dbReference type="InterPro" id="IPR042184">
    <property type="entry name" value="YqeY/Aim41_N"/>
</dbReference>
<evidence type="ECO:0000313" key="1">
    <source>
        <dbReference type="EMBL" id="OGC45323.1"/>
    </source>
</evidence>
<dbReference type="AlphaFoldDB" id="A0A1F4UM91"/>
<dbReference type="EMBL" id="MEUN01000013">
    <property type="protein sequence ID" value="OGC45323.1"/>
    <property type="molecule type" value="Genomic_DNA"/>
</dbReference>
<accession>A0A1F4UM91</accession>
<dbReference type="Gene3D" id="1.10.10.410">
    <property type="match status" value="1"/>
</dbReference>
<evidence type="ECO:0000313" key="2">
    <source>
        <dbReference type="Proteomes" id="UP000177434"/>
    </source>
</evidence>
<dbReference type="Pfam" id="PF09424">
    <property type="entry name" value="YqeY"/>
    <property type="match status" value="1"/>
</dbReference>
<dbReference type="PANTHER" id="PTHR28055:SF1">
    <property type="entry name" value="ALTERED INHERITANCE OF MITOCHONDRIA PROTEIN 41, MITOCHONDRIAL"/>
    <property type="match status" value="1"/>
</dbReference>
<comment type="caution">
    <text evidence="1">The sequence shown here is derived from an EMBL/GenBank/DDBJ whole genome shotgun (WGS) entry which is preliminary data.</text>
</comment>
<dbReference type="SUPFAM" id="SSF89095">
    <property type="entry name" value="GatB/YqeY motif"/>
    <property type="match status" value="1"/>
</dbReference>
<dbReference type="InterPro" id="IPR019004">
    <property type="entry name" value="YqeY/Aim41"/>
</dbReference>
<dbReference type="InterPro" id="IPR003789">
    <property type="entry name" value="Asn/Gln_tRNA_amidoTrase-B-like"/>
</dbReference>
<protein>
    <recommendedName>
        <fullName evidence="3">Glutamyl-tRNA amidotransferase</fullName>
    </recommendedName>
</protein>
<reference evidence="1 2" key="1">
    <citation type="journal article" date="2016" name="Nat. Commun.">
        <title>Thousands of microbial genomes shed light on interconnected biogeochemical processes in an aquifer system.</title>
        <authorList>
            <person name="Anantharaman K."/>
            <person name="Brown C.T."/>
            <person name="Hug L.A."/>
            <person name="Sharon I."/>
            <person name="Castelle C.J."/>
            <person name="Probst A.J."/>
            <person name="Thomas B.C."/>
            <person name="Singh A."/>
            <person name="Wilkins M.J."/>
            <person name="Karaoz U."/>
            <person name="Brodie E.L."/>
            <person name="Williams K.H."/>
            <person name="Hubbard S.S."/>
            <person name="Banfield J.F."/>
        </authorList>
    </citation>
    <scope>NUCLEOTIDE SEQUENCE [LARGE SCALE GENOMIC DNA]</scope>
</reference>
<dbReference type="PANTHER" id="PTHR28055">
    <property type="entry name" value="ALTERED INHERITANCE OF MITOCHONDRIA PROTEIN 41, MITOCHONDRIAL"/>
    <property type="match status" value="1"/>
</dbReference>
<dbReference type="InterPro" id="IPR023168">
    <property type="entry name" value="GatB_Yqey_C_2"/>
</dbReference>